<dbReference type="Proteomes" id="UP000071962">
    <property type="component" value="Unassembled WGS sequence"/>
</dbReference>
<protein>
    <submittedName>
        <fullName evidence="1">Uncharacterized protein</fullName>
    </submittedName>
</protein>
<name>A0A0Z8SPH5_STRSU</name>
<proteinExistence type="predicted"/>
<dbReference type="RefSeq" id="WP_261292155.1">
    <property type="nucleotide sequence ID" value="NZ_CEKS01000026.1"/>
</dbReference>
<dbReference type="EMBL" id="FIKT01000012">
    <property type="protein sequence ID" value="CYX04640.1"/>
    <property type="molecule type" value="Genomic_DNA"/>
</dbReference>
<dbReference type="AlphaFoldDB" id="A0A0Z8SPH5"/>
<organism evidence="1 2">
    <name type="scientific">Streptococcus suis</name>
    <dbReference type="NCBI Taxonomy" id="1307"/>
    <lineage>
        <taxon>Bacteria</taxon>
        <taxon>Bacillati</taxon>
        <taxon>Bacillota</taxon>
        <taxon>Bacilli</taxon>
        <taxon>Lactobacillales</taxon>
        <taxon>Streptococcaceae</taxon>
        <taxon>Streptococcus</taxon>
    </lineage>
</organism>
<sequence>MEKAIYLPYQNDRPDGVMWKETDYHKQKELEKKNPIFKRGGKK</sequence>
<accession>A0A0Z8SPH5</accession>
<reference evidence="1 2" key="1">
    <citation type="submission" date="2016-02" db="EMBL/GenBank/DDBJ databases">
        <authorList>
            <consortium name="Pathogen Informatics"/>
        </authorList>
    </citation>
    <scope>NUCLEOTIDE SEQUENCE [LARGE SCALE GENOMIC DNA]</scope>
    <source>
        <strain evidence="1 2">SS1062</strain>
    </source>
</reference>
<evidence type="ECO:0000313" key="2">
    <source>
        <dbReference type="Proteomes" id="UP000071962"/>
    </source>
</evidence>
<gene>
    <name evidence="1" type="ORF">ERS132551_01182</name>
</gene>
<evidence type="ECO:0000313" key="1">
    <source>
        <dbReference type="EMBL" id="CYX04640.1"/>
    </source>
</evidence>